<proteinExistence type="predicted"/>
<feature type="compositionally biased region" description="Low complexity" evidence="1">
    <location>
        <begin position="869"/>
        <end position="891"/>
    </location>
</feature>
<feature type="compositionally biased region" description="Basic and acidic residues" evidence="1">
    <location>
        <begin position="1064"/>
        <end position="1076"/>
    </location>
</feature>
<feature type="compositionally biased region" description="Low complexity" evidence="1">
    <location>
        <begin position="1046"/>
        <end position="1058"/>
    </location>
</feature>
<dbReference type="STRING" id="1314800.A0A1B7MMK4"/>
<name>A0A1B7MMK4_9AGAM</name>
<evidence type="ECO:0000256" key="2">
    <source>
        <dbReference type="SAM" id="Phobius"/>
    </source>
</evidence>
<keyword evidence="2" id="KW-1133">Transmembrane helix</keyword>
<feature type="compositionally biased region" description="Polar residues" evidence="1">
    <location>
        <begin position="642"/>
        <end position="655"/>
    </location>
</feature>
<feature type="region of interest" description="Disordered" evidence="1">
    <location>
        <begin position="541"/>
        <end position="1027"/>
    </location>
</feature>
<accession>A0A1B7MMK4</accession>
<feature type="transmembrane region" description="Helical" evidence="2">
    <location>
        <begin position="382"/>
        <end position="401"/>
    </location>
</feature>
<feature type="region of interest" description="Disordered" evidence="1">
    <location>
        <begin position="1045"/>
        <end position="1076"/>
    </location>
</feature>
<evidence type="ECO:0008006" key="5">
    <source>
        <dbReference type="Google" id="ProtNLM"/>
    </source>
</evidence>
<feature type="compositionally biased region" description="Polar residues" evidence="1">
    <location>
        <begin position="903"/>
        <end position="921"/>
    </location>
</feature>
<keyword evidence="2" id="KW-0472">Membrane</keyword>
<evidence type="ECO:0000313" key="3">
    <source>
        <dbReference type="EMBL" id="OAX33853.1"/>
    </source>
</evidence>
<organism evidence="3 4">
    <name type="scientific">Rhizopogon vinicolor AM-OR11-026</name>
    <dbReference type="NCBI Taxonomy" id="1314800"/>
    <lineage>
        <taxon>Eukaryota</taxon>
        <taxon>Fungi</taxon>
        <taxon>Dikarya</taxon>
        <taxon>Basidiomycota</taxon>
        <taxon>Agaricomycotina</taxon>
        <taxon>Agaricomycetes</taxon>
        <taxon>Agaricomycetidae</taxon>
        <taxon>Boletales</taxon>
        <taxon>Suillineae</taxon>
        <taxon>Rhizopogonaceae</taxon>
        <taxon>Rhizopogon</taxon>
    </lineage>
</organism>
<keyword evidence="4" id="KW-1185">Reference proteome</keyword>
<evidence type="ECO:0000313" key="4">
    <source>
        <dbReference type="Proteomes" id="UP000092154"/>
    </source>
</evidence>
<protein>
    <recommendedName>
        <fullName evidence="5">Proteophosphoglycan ppg4</fullName>
    </recommendedName>
</protein>
<feature type="compositionally biased region" description="Low complexity" evidence="1">
    <location>
        <begin position="716"/>
        <end position="736"/>
    </location>
</feature>
<feature type="compositionally biased region" description="Low complexity" evidence="1">
    <location>
        <begin position="931"/>
        <end position="940"/>
    </location>
</feature>
<feature type="compositionally biased region" description="Polar residues" evidence="1">
    <location>
        <begin position="959"/>
        <end position="977"/>
    </location>
</feature>
<feature type="compositionally biased region" description="Acidic residues" evidence="1">
    <location>
        <begin position="797"/>
        <end position="819"/>
    </location>
</feature>
<reference evidence="3 4" key="1">
    <citation type="submission" date="2016-06" db="EMBL/GenBank/DDBJ databases">
        <title>Comparative genomics of the ectomycorrhizal sister species Rhizopogon vinicolor and Rhizopogon vesiculosus (Basidiomycota: Boletales) reveals a divergence of the mating type B locus.</title>
        <authorList>
            <consortium name="DOE Joint Genome Institute"/>
            <person name="Mujic A.B."/>
            <person name="Kuo A."/>
            <person name="Tritt A."/>
            <person name="Lipzen A."/>
            <person name="Chen C."/>
            <person name="Johnson J."/>
            <person name="Sharma A."/>
            <person name="Barry K."/>
            <person name="Grigoriev I.V."/>
            <person name="Spatafora J.W."/>
        </authorList>
    </citation>
    <scope>NUCLEOTIDE SEQUENCE [LARGE SCALE GENOMIC DNA]</scope>
    <source>
        <strain evidence="3 4">AM-OR11-026</strain>
    </source>
</reference>
<feature type="transmembrane region" description="Helical" evidence="2">
    <location>
        <begin position="176"/>
        <end position="204"/>
    </location>
</feature>
<dbReference type="Proteomes" id="UP000092154">
    <property type="component" value="Unassembled WGS sequence"/>
</dbReference>
<feature type="transmembrane region" description="Helical" evidence="2">
    <location>
        <begin position="224"/>
        <end position="250"/>
    </location>
</feature>
<sequence length="1076" mass="116579">MSRLQPSTSSESPPSPSVPGDSPTNRGYVSERPSSSTHPRISEGSEGYPSWLPRRPPAPPPVPASTFHSSVGMFEPPPPETFSGGRKATPRSVRVVSLQDNAQAGTNPYHRRDVTDQTLRTNPLRPRVWSRATTTGLSPTLVSPAVDTQDRLHAPKFQSTGLHPELLRNPSIPARLYFYLLPLITFYHIPLQTFFDFNAVFIILQVARFPNPSAPGVPGSGKNWALGAAAYIASWLAWITMVFIIYELVYSFGRRWRVKRPLITPLYLSSPAFNLTCMTSYTNFSFMQYIRFSAFFGEKGSVRDGIAETFWFYSQNLPTVALLLPRAGLSLALLLAFTSASPDYVAVLEAGFNSRDGTYFRASDGTLTDYARGVLIANAAWTAWRVLILLLSWIGLCILSGQPCAGLCGPRYRWEEDDHEKSVSNYSDGASEADALPWHWRICTRLRIQEAYDFCLTVKPPARWSGTAKKEEPGLLGLETSPPFEVEQVLAAVGFPSAPLPARRGALSEDLFAHPRKESGKAPAPPPELSEIIPRVLKRSSKDKEIVGPSAPLMKLPYPFTGYGAQVSSKDQIPFPPSPSSRKEKRRSPTTSGSGRSEHPGKEIEDEDDGDDDDDGDGDDGDDDDDDEAVEEAEVEAEENSENQPRTSGSMSSLGQPVMSRYPFQLRRPARGGSVSSTAGTHSSPMTHTSTNTRSTESRTSHSTQSTGNRETSSESPLSHGMSSGMSSPSSGYGIPIPMPPRHPQPGRGRARAGTVPSTFPSSPSPVVYPGRGAPTRMRLDSDHTETFGGGGYESFLSEEVDDDEVADEDDDDEVDELQMMEQPVPEGPQEAAEGEDSVGLLGVGTRSPRSSMVSSRRRRGNRSDSARSRSNSRSGSGSSRSRAGSAVRSRTQSLIQSIGAASRSSLDLVQSIRSRANSSMARLEEDTACSSDSRSRSGSEGVHSSNENYTFGVRSPIGQRSTTRLSQGSGSRLRGTSSNPSIAAPSLSAPSESTTSRFTARPTSREREVGRLDIPTRPYGMQSDDSRADISTAAQSFITAPATLASASGSSEPVSASWQEASHMVDRPGTEWRPA</sequence>
<dbReference type="InParanoid" id="A0A1B7MMK4"/>
<evidence type="ECO:0000256" key="1">
    <source>
        <dbReference type="SAM" id="MobiDB-lite"/>
    </source>
</evidence>
<feature type="compositionally biased region" description="Polar residues" evidence="1">
    <location>
        <begin position="674"/>
        <end position="686"/>
    </location>
</feature>
<feature type="compositionally biased region" description="Acidic residues" evidence="1">
    <location>
        <begin position="604"/>
        <end position="641"/>
    </location>
</feature>
<feature type="compositionally biased region" description="Pro residues" evidence="1">
    <location>
        <begin position="54"/>
        <end position="63"/>
    </location>
</feature>
<feature type="compositionally biased region" description="Low complexity" evidence="1">
    <location>
        <begin position="978"/>
        <end position="997"/>
    </location>
</feature>
<gene>
    <name evidence="3" type="ORF">K503DRAFT_725312</name>
</gene>
<dbReference type="AlphaFoldDB" id="A0A1B7MMK4"/>
<keyword evidence="2" id="KW-0812">Transmembrane</keyword>
<feature type="compositionally biased region" description="Polar residues" evidence="1">
    <location>
        <begin position="24"/>
        <end position="39"/>
    </location>
</feature>
<feature type="compositionally biased region" description="Low complexity" evidence="1">
    <location>
        <begin position="746"/>
        <end position="768"/>
    </location>
</feature>
<dbReference type="EMBL" id="KV448695">
    <property type="protein sequence ID" value="OAX33853.1"/>
    <property type="molecule type" value="Genomic_DNA"/>
</dbReference>
<dbReference type="OrthoDB" id="2575061at2759"/>
<feature type="compositionally biased region" description="Low complexity" evidence="1">
    <location>
        <begin position="1"/>
        <end position="23"/>
    </location>
</feature>
<feature type="region of interest" description="Disordered" evidence="1">
    <location>
        <begin position="1"/>
        <end position="92"/>
    </location>
</feature>